<accession>A0ABQ3LZS7</accession>
<name>A0ABQ3LZS7_9PSEU</name>
<keyword evidence="3" id="KW-1185">Reference proteome</keyword>
<evidence type="ECO:0000313" key="2">
    <source>
        <dbReference type="EMBL" id="GHH30272.1"/>
    </source>
</evidence>
<feature type="compositionally biased region" description="Low complexity" evidence="1">
    <location>
        <begin position="9"/>
        <end position="23"/>
    </location>
</feature>
<comment type="caution">
    <text evidence="2">The sequence shown here is derived from an EMBL/GenBank/DDBJ whole genome shotgun (WGS) entry which is preliminary data.</text>
</comment>
<proteinExistence type="predicted"/>
<dbReference type="Proteomes" id="UP000635387">
    <property type="component" value="Unassembled WGS sequence"/>
</dbReference>
<evidence type="ECO:0000256" key="1">
    <source>
        <dbReference type="SAM" id="MobiDB-lite"/>
    </source>
</evidence>
<organism evidence="2 3">
    <name type="scientific">Amycolatopsis oliviviridis</name>
    <dbReference type="NCBI Taxonomy" id="1471590"/>
    <lineage>
        <taxon>Bacteria</taxon>
        <taxon>Bacillati</taxon>
        <taxon>Actinomycetota</taxon>
        <taxon>Actinomycetes</taxon>
        <taxon>Pseudonocardiales</taxon>
        <taxon>Pseudonocardiaceae</taxon>
        <taxon>Amycolatopsis</taxon>
    </lineage>
</organism>
<protein>
    <submittedName>
        <fullName evidence="2">Uncharacterized protein</fullName>
    </submittedName>
</protein>
<evidence type="ECO:0000313" key="3">
    <source>
        <dbReference type="Proteomes" id="UP000635387"/>
    </source>
</evidence>
<reference evidence="3" key="1">
    <citation type="journal article" date="2019" name="Int. J. Syst. Evol. Microbiol.">
        <title>The Global Catalogue of Microorganisms (GCM) 10K type strain sequencing project: providing services to taxonomists for standard genome sequencing and annotation.</title>
        <authorList>
            <consortium name="The Broad Institute Genomics Platform"/>
            <consortium name="The Broad Institute Genome Sequencing Center for Infectious Disease"/>
            <person name="Wu L."/>
            <person name="Ma J."/>
        </authorList>
    </citation>
    <scope>NUCLEOTIDE SEQUENCE [LARGE SCALE GENOMIC DNA]</scope>
    <source>
        <strain evidence="3">CGMCC 4.7683</strain>
    </source>
</reference>
<feature type="region of interest" description="Disordered" evidence="1">
    <location>
        <begin position="1"/>
        <end position="85"/>
    </location>
</feature>
<feature type="compositionally biased region" description="Polar residues" evidence="1">
    <location>
        <begin position="24"/>
        <end position="51"/>
    </location>
</feature>
<sequence>MTPAATWRASASPSTAPDPANTTRAPDTSGTHSSNSEMSNACEACSSTASPGPTRHPGSPTSAATLPCDTATPFGVPVEPDVYIT</sequence>
<gene>
    <name evidence="2" type="ORF">GCM10017790_63760</name>
</gene>
<dbReference type="EMBL" id="BNAY01000008">
    <property type="protein sequence ID" value="GHH30272.1"/>
    <property type="molecule type" value="Genomic_DNA"/>
</dbReference>